<evidence type="ECO:0000256" key="5">
    <source>
        <dbReference type="ARBA" id="ARBA00023136"/>
    </source>
</evidence>
<evidence type="ECO:0000256" key="1">
    <source>
        <dbReference type="ARBA" id="ARBA00004141"/>
    </source>
</evidence>
<evidence type="ECO:0000256" key="3">
    <source>
        <dbReference type="ARBA" id="ARBA00022692"/>
    </source>
</evidence>
<accession>A0A7S3CN10</accession>
<evidence type="ECO:0000256" key="6">
    <source>
        <dbReference type="SAM" id="Phobius"/>
    </source>
</evidence>
<feature type="transmembrane region" description="Helical" evidence="6">
    <location>
        <begin position="283"/>
        <end position="303"/>
    </location>
</feature>
<organism evidence="9">
    <name type="scientific">Strombidium rassoulzadegani</name>
    <dbReference type="NCBI Taxonomy" id="1082188"/>
    <lineage>
        <taxon>Eukaryota</taxon>
        <taxon>Sar</taxon>
        <taxon>Alveolata</taxon>
        <taxon>Ciliophora</taxon>
        <taxon>Intramacronucleata</taxon>
        <taxon>Spirotrichea</taxon>
        <taxon>Oligotrichia</taxon>
        <taxon>Strombidiidae</taxon>
        <taxon>Strombidium</taxon>
    </lineage>
</organism>
<evidence type="ECO:0000313" key="9">
    <source>
        <dbReference type="EMBL" id="CAE0232702.1"/>
    </source>
</evidence>
<dbReference type="Pfam" id="PF19055">
    <property type="entry name" value="ABC2_membrane_7"/>
    <property type="match status" value="1"/>
</dbReference>
<comment type="subcellular location">
    <subcellularLocation>
        <location evidence="1">Membrane</location>
        <topology evidence="1">Multi-pass membrane protein</topology>
    </subcellularLocation>
</comment>
<reference evidence="9" key="1">
    <citation type="submission" date="2021-01" db="EMBL/GenBank/DDBJ databases">
        <authorList>
            <person name="Corre E."/>
            <person name="Pelletier E."/>
            <person name="Niang G."/>
            <person name="Scheremetjew M."/>
            <person name="Finn R."/>
            <person name="Kale V."/>
            <person name="Holt S."/>
            <person name="Cochrane G."/>
            <person name="Meng A."/>
            <person name="Brown T."/>
            <person name="Cohen L."/>
        </authorList>
    </citation>
    <scope>NUCLEOTIDE SEQUENCE</scope>
    <source>
        <strain evidence="9">Ras09</strain>
    </source>
</reference>
<feature type="transmembrane region" description="Helical" evidence="6">
    <location>
        <begin position="140"/>
        <end position="160"/>
    </location>
</feature>
<dbReference type="AlphaFoldDB" id="A0A7S3CN10"/>
<feature type="domain" description="ABC transporter family G" evidence="8">
    <location>
        <begin position="1"/>
        <end position="51"/>
    </location>
</feature>
<evidence type="ECO:0000256" key="2">
    <source>
        <dbReference type="ARBA" id="ARBA00022448"/>
    </source>
</evidence>
<feature type="transmembrane region" description="Helical" evidence="6">
    <location>
        <begin position="217"/>
        <end position="243"/>
    </location>
</feature>
<gene>
    <name evidence="9" type="ORF">SRAS04492_LOCUS4500</name>
</gene>
<keyword evidence="4 6" id="KW-1133">Transmembrane helix</keyword>
<feature type="transmembrane region" description="Helical" evidence="6">
    <location>
        <begin position="255"/>
        <end position="278"/>
    </location>
</feature>
<evidence type="ECO:0000259" key="7">
    <source>
        <dbReference type="Pfam" id="PF01061"/>
    </source>
</evidence>
<dbReference type="InterPro" id="IPR013525">
    <property type="entry name" value="ABC2_TM"/>
</dbReference>
<keyword evidence="2" id="KW-0813">Transport</keyword>
<dbReference type="GO" id="GO:0140359">
    <property type="term" value="F:ABC-type transporter activity"/>
    <property type="evidence" value="ECO:0007669"/>
    <property type="project" value="InterPro"/>
</dbReference>
<dbReference type="InterPro" id="IPR050352">
    <property type="entry name" value="ABCG_transporters"/>
</dbReference>
<feature type="domain" description="ABC-2 type transporter transmembrane" evidence="7">
    <location>
        <begin position="119"/>
        <end position="333"/>
    </location>
</feature>
<evidence type="ECO:0000256" key="4">
    <source>
        <dbReference type="ARBA" id="ARBA00022989"/>
    </source>
</evidence>
<dbReference type="PANTHER" id="PTHR48041:SF139">
    <property type="entry name" value="PROTEIN SCARLET"/>
    <property type="match status" value="1"/>
</dbReference>
<evidence type="ECO:0000259" key="8">
    <source>
        <dbReference type="Pfam" id="PF19055"/>
    </source>
</evidence>
<dbReference type="PANTHER" id="PTHR48041">
    <property type="entry name" value="ABC TRANSPORTER G FAMILY MEMBER 28"/>
    <property type="match status" value="1"/>
</dbReference>
<feature type="transmembrane region" description="Helical" evidence="6">
    <location>
        <begin position="175"/>
        <end position="196"/>
    </location>
</feature>
<dbReference type="InterPro" id="IPR043926">
    <property type="entry name" value="ABCG_dom"/>
</dbReference>
<dbReference type="EMBL" id="HBIA01008733">
    <property type="protein sequence ID" value="CAE0232702.1"/>
    <property type="molecule type" value="Transcribed_RNA"/>
</dbReference>
<dbReference type="GO" id="GO:0005886">
    <property type="term" value="C:plasma membrane"/>
    <property type="evidence" value="ECO:0007669"/>
    <property type="project" value="TreeGrafter"/>
</dbReference>
<name>A0A7S3CN10_9SPIT</name>
<proteinExistence type="predicted"/>
<dbReference type="Pfam" id="PF01061">
    <property type="entry name" value="ABC2_membrane"/>
    <property type="match status" value="1"/>
</dbReference>
<keyword evidence="3 6" id="KW-0812">Transmembrane</keyword>
<sequence length="385" mass="44266">MFESFDRLMLMAKGQIIFYNEAKYAVDHFASIGYKCPEMSNPADYFMSIMSYETIEQELDERAEEDRDLTTQELYAKKIKYFSDEYQKSNLKNDPNRLQDGLAPLNSSDIMQSDASWLYQFGLLAKRNFTNIMRLPMTSYVKLIVTVLTAGFCVLLFNGVDKLNYQEGVQNRNGALFFITMTMAFNAIQNVILIFPDERPVFLREANNNMYSVSAYFWAKIISEFPSSLLTPVIFGSIVYFIIGLNDVFWYKFPLFLTIIFLIYNASSGYALIIGTLFSDKQLAVTLTPVLIIPFMLFAGFFVSQDNIPKFLIVFQDLSIFKYGYQALTQNEYKDLNLDCDGCDPFDFAERTNDFETSMLALAGMYAGFYLVALCIMISLSKKYE</sequence>
<keyword evidence="5 6" id="KW-0472">Membrane</keyword>
<feature type="transmembrane region" description="Helical" evidence="6">
    <location>
        <begin position="359"/>
        <end position="380"/>
    </location>
</feature>
<protein>
    <submittedName>
        <fullName evidence="9">Uncharacterized protein</fullName>
    </submittedName>
</protein>